<dbReference type="EMBL" id="JAUSTP010000001">
    <property type="protein sequence ID" value="MDQ0188525.1"/>
    <property type="molecule type" value="Genomic_DNA"/>
</dbReference>
<evidence type="ECO:0000313" key="3">
    <source>
        <dbReference type="Proteomes" id="UP001232973"/>
    </source>
</evidence>
<proteinExistence type="predicted"/>
<dbReference type="Proteomes" id="UP001232973">
    <property type="component" value="Unassembled WGS sequence"/>
</dbReference>
<keyword evidence="3" id="KW-1185">Reference proteome</keyword>
<protein>
    <submittedName>
        <fullName evidence="2">Damage-inducible protein DinB</fullName>
    </submittedName>
</protein>
<dbReference type="InterPro" id="IPR034660">
    <property type="entry name" value="DinB/YfiT-like"/>
</dbReference>
<evidence type="ECO:0000259" key="1">
    <source>
        <dbReference type="Pfam" id="PF12867"/>
    </source>
</evidence>
<evidence type="ECO:0000313" key="2">
    <source>
        <dbReference type="EMBL" id="MDQ0188525.1"/>
    </source>
</evidence>
<dbReference type="RefSeq" id="WP_274455925.1">
    <property type="nucleotide sequence ID" value="NZ_CP067097.1"/>
</dbReference>
<sequence>MIKELSDQFDVLTMVHRSIDQMVDGLTDDQWLFRPNDKWNNIAAVIDHVTRVEKRFFAAIGGKTLDIDAGQPFKENQWNVQQIKEAWKNTLDEHKAILETVKESDLDQPGLTLRVGALNRRQLLTYAISHTTHHRGQIPLILKLM</sequence>
<dbReference type="SUPFAM" id="SSF109854">
    <property type="entry name" value="DinB/YfiT-like putative metalloenzymes"/>
    <property type="match status" value="1"/>
</dbReference>
<gene>
    <name evidence="2" type="ORF">J2S03_000329</name>
</gene>
<dbReference type="Gene3D" id="1.20.120.450">
    <property type="entry name" value="dinb family like domain"/>
    <property type="match status" value="1"/>
</dbReference>
<dbReference type="InterPro" id="IPR024775">
    <property type="entry name" value="DinB-like"/>
</dbReference>
<accession>A0ABT9XEG7</accession>
<reference evidence="2 3" key="1">
    <citation type="submission" date="2023-07" db="EMBL/GenBank/DDBJ databases">
        <title>Genomic Encyclopedia of Type Strains, Phase IV (KMG-IV): sequencing the most valuable type-strain genomes for metagenomic binning, comparative biology and taxonomic classification.</title>
        <authorList>
            <person name="Goeker M."/>
        </authorList>
    </citation>
    <scope>NUCLEOTIDE SEQUENCE [LARGE SCALE GENOMIC DNA]</scope>
    <source>
        <strain evidence="2 3">DSM 4006</strain>
    </source>
</reference>
<feature type="domain" description="DinB-like" evidence="1">
    <location>
        <begin position="16"/>
        <end position="138"/>
    </location>
</feature>
<dbReference type="Pfam" id="PF12867">
    <property type="entry name" value="DinB_2"/>
    <property type="match status" value="1"/>
</dbReference>
<organism evidence="2 3">
    <name type="scientific">Alicyclobacillus cycloheptanicus</name>
    <dbReference type="NCBI Taxonomy" id="1457"/>
    <lineage>
        <taxon>Bacteria</taxon>
        <taxon>Bacillati</taxon>
        <taxon>Bacillota</taxon>
        <taxon>Bacilli</taxon>
        <taxon>Bacillales</taxon>
        <taxon>Alicyclobacillaceae</taxon>
        <taxon>Alicyclobacillus</taxon>
    </lineage>
</organism>
<name>A0ABT9XEG7_9BACL</name>
<comment type="caution">
    <text evidence="2">The sequence shown here is derived from an EMBL/GenBank/DDBJ whole genome shotgun (WGS) entry which is preliminary data.</text>
</comment>